<dbReference type="EMBL" id="UINC01131451">
    <property type="protein sequence ID" value="SVD13169.1"/>
    <property type="molecule type" value="Genomic_DNA"/>
</dbReference>
<dbReference type="AlphaFoldDB" id="A0A382STD3"/>
<feature type="compositionally biased region" description="Polar residues" evidence="1">
    <location>
        <begin position="34"/>
        <end position="47"/>
    </location>
</feature>
<evidence type="ECO:0000313" key="2">
    <source>
        <dbReference type="EMBL" id="SVD13169.1"/>
    </source>
</evidence>
<feature type="region of interest" description="Disordered" evidence="1">
    <location>
        <begin position="1"/>
        <end position="22"/>
    </location>
</feature>
<feature type="compositionally biased region" description="Low complexity" evidence="1">
    <location>
        <begin position="1"/>
        <end position="21"/>
    </location>
</feature>
<organism evidence="2">
    <name type="scientific">marine metagenome</name>
    <dbReference type="NCBI Taxonomy" id="408172"/>
    <lineage>
        <taxon>unclassified sequences</taxon>
        <taxon>metagenomes</taxon>
        <taxon>ecological metagenomes</taxon>
    </lineage>
</organism>
<name>A0A382STD3_9ZZZZ</name>
<reference evidence="2" key="1">
    <citation type="submission" date="2018-05" db="EMBL/GenBank/DDBJ databases">
        <authorList>
            <person name="Lanie J.A."/>
            <person name="Ng W.-L."/>
            <person name="Kazmierczak K.M."/>
            <person name="Andrzejewski T.M."/>
            <person name="Davidsen T.M."/>
            <person name="Wayne K.J."/>
            <person name="Tettelin H."/>
            <person name="Glass J.I."/>
            <person name="Rusch D."/>
            <person name="Podicherti R."/>
            <person name="Tsui H.-C.T."/>
            <person name="Winkler M.E."/>
        </authorList>
    </citation>
    <scope>NUCLEOTIDE SEQUENCE</scope>
</reference>
<protein>
    <submittedName>
        <fullName evidence="2">Uncharacterized protein</fullName>
    </submittedName>
</protein>
<proteinExistence type="predicted"/>
<evidence type="ECO:0000256" key="1">
    <source>
        <dbReference type="SAM" id="MobiDB-lite"/>
    </source>
</evidence>
<sequence length="53" mass="5534">APTKSTPTPCNPTSSPGSTSPARWSMCTRIWVATTSSGRGQAGSSPDVTRRRV</sequence>
<feature type="region of interest" description="Disordered" evidence="1">
    <location>
        <begin position="34"/>
        <end position="53"/>
    </location>
</feature>
<feature type="non-terminal residue" evidence="2">
    <location>
        <position position="1"/>
    </location>
</feature>
<gene>
    <name evidence="2" type="ORF">METZ01_LOCUS366023</name>
</gene>
<accession>A0A382STD3</accession>
<feature type="non-terminal residue" evidence="2">
    <location>
        <position position="53"/>
    </location>
</feature>